<evidence type="ECO:0000313" key="2">
    <source>
        <dbReference type="Proteomes" id="UP000541444"/>
    </source>
</evidence>
<gene>
    <name evidence="1" type="ORF">GIB67_039289</name>
</gene>
<dbReference type="InterPro" id="IPR034561">
    <property type="entry name" value="SNI1"/>
</dbReference>
<organism evidence="1 2">
    <name type="scientific">Kingdonia uniflora</name>
    <dbReference type="NCBI Taxonomy" id="39325"/>
    <lineage>
        <taxon>Eukaryota</taxon>
        <taxon>Viridiplantae</taxon>
        <taxon>Streptophyta</taxon>
        <taxon>Embryophyta</taxon>
        <taxon>Tracheophyta</taxon>
        <taxon>Spermatophyta</taxon>
        <taxon>Magnoliopsida</taxon>
        <taxon>Ranunculales</taxon>
        <taxon>Circaeasteraceae</taxon>
        <taxon>Kingdonia</taxon>
    </lineage>
</organism>
<dbReference type="GO" id="GO:0005634">
    <property type="term" value="C:nucleus"/>
    <property type="evidence" value="ECO:0007669"/>
    <property type="project" value="InterPro"/>
</dbReference>
<dbReference type="Proteomes" id="UP000541444">
    <property type="component" value="Unassembled WGS sequence"/>
</dbReference>
<dbReference type="PANTHER" id="PTHR37243:SF2">
    <property type="entry name" value="NEGATIVE REGULATOR OF SYSTEMIC ACQUIRED RESISTANCE SNI1"/>
    <property type="match status" value="1"/>
</dbReference>
<accession>A0A7J7MML3</accession>
<dbReference type="GO" id="GO:0030915">
    <property type="term" value="C:Smc5-Smc6 complex"/>
    <property type="evidence" value="ECO:0007669"/>
    <property type="project" value="InterPro"/>
</dbReference>
<evidence type="ECO:0000313" key="1">
    <source>
        <dbReference type="EMBL" id="KAF6155958.1"/>
    </source>
</evidence>
<dbReference type="PANTHER" id="PTHR37243">
    <property type="entry name" value="NEGATIVE REGULATOR OF SYSTEMIC ACQUIRED RESISTANCE SNI1"/>
    <property type="match status" value="1"/>
</dbReference>
<comment type="caution">
    <text evidence="1">The sequence shown here is derived from an EMBL/GenBank/DDBJ whole genome shotgun (WGS) entry which is preliminary data.</text>
</comment>
<reference evidence="1 2" key="1">
    <citation type="journal article" date="2020" name="IScience">
        <title>Genome Sequencing of the Endangered Kingdonia uniflora (Circaeasteraceae, Ranunculales) Reveals Potential Mechanisms of Evolutionary Specialization.</title>
        <authorList>
            <person name="Sun Y."/>
            <person name="Deng T."/>
            <person name="Zhang A."/>
            <person name="Moore M.J."/>
            <person name="Landis J.B."/>
            <person name="Lin N."/>
            <person name="Zhang H."/>
            <person name="Zhang X."/>
            <person name="Huang J."/>
            <person name="Zhang X."/>
            <person name="Sun H."/>
            <person name="Wang H."/>
        </authorList>
    </citation>
    <scope>NUCLEOTIDE SEQUENCE [LARGE SCALE GENOMIC DNA]</scope>
    <source>
        <strain evidence="1">TB1705</strain>
        <tissue evidence="1">Leaf</tissue>
    </source>
</reference>
<dbReference type="OrthoDB" id="1885692at2759"/>
<dbReference type="GO" id="GO:0010113">
    <property type="term" value="P:negative regulation of systemic acquired resistance"/>
    <property type="evidence" value="ECO:0007669"/>
    <property type="project" value="TreeGrafter"/>
</dbReference>
<proteinExistence type="predicted"/>
<name>A0A7J7MML3_9MAGN</name>
<dbReference type="EMBL" id="JACGCM010001398">
    <property type="protein sequence ID" value="KAF6155958.1"/>
    <property type="molecule type" value="Genomic_DNA"/>
</dbReference>
<dbReference type="GO" id="GO:0006974">
    <property type="term" value="P:DNA damage response"/>
    <property type="evidence" value="ECO:0007669"/>
    <property type="project" value="InterPro"/>
</dbReference>
<protein>
    <submittedName>
        <fullName evidence="1">Uncharacterized protein</fullName>
    </submittedName>
</protein>
<dbReference type="GO" id="GO:0045892">
    <property type="term" value="P:negative regulation of DNA-templated transcription"/>
    <property type="evidence" value="ECO:0007669"/>
    <property type="project" value="InterPro"/>
</dbReference>
<keyword evidence="2" id="KW-1185">Reference proteome</keyword>
<sequence length="415" mass="46740">MKKISGINNNRGIEENTLAILDPSGVKDSRDVEDDRLTFLEAVRAASLVPENGIVPTSKMFSAIFCILKDATSLELIMESFQLLNELDKVWSPFSLGIESSCSNKEVTYRNSGDPLDPYPLADMLLFQFLVDILEGDFSPRNTVYKDTMNWDLLKESFLNLLLGSRRISFKGLMKECLAIISPDLEETERPSNDYCDFSLSSATLKEIEKRTYMAVNKLLTLIIELDMSKKQADMQGFTARAYGVRDEYDVRNEIRGKRNLPWCVWDDLTLSALSIVFSDPKWKLEIVLQYFWKYLTKPSVRTRRCNSSSEDATFDDVLRSFSNDKSTKSLVKSISTEVAQVLLAHGLQAYLSLQHHVDGNTTSSEGVRGGSVVQICKNVISAFQSLGRIDKNMEMIPFGRQAVFTAATILSTKS</sequence>
<dbReference type="AlphaFoldDB" id="A0A7J7MML3"/>
<dbReference type="GO" id="GO:0000976">
    <property type="term" value="F:transcription cis-regulatory region binding"/>
    <property type="evidence" value="ECO:0007669"/>
    <property type="project" value="TreeGrafter"/>
</dbReference>